<comment type="subcellular location">
    <subcellularLocation>
        <location evidence="1">Secreted</location>
    </subcellularLocation>
</comment>
<dbReference type="OrthoDB" id="7322641at2"/>
<name>A0A2U0SAK5_9SPHN</name>
<dbReference type="InterPro" id="IPR022385">
    <property type="entry name" value="Rhs_assc_core"/>
</dbReference>
<dbReference type="PANTHER" id="PTHR32305:SF15">
    <property type="entry name" value="PROTEIN RHSA-RELATED"/>
    <property type="match status" value="1"/>
</dbReference>
<keyword evidence="6" id="KW-0732">Signal</keyword>
<evidence type="ECO:0000256" key="6">
    <source>
        <dbReference type="SAM" id="SignalP"/>
    </source>
</evidence>
<dbReference type="InterPro" id="IPR031325">
    <property type="entry name" value="RHS_repeat"/>
</dbReference>
<reference evidence="9 10" key="1">
    <citation type="submission" date="2018-05" db="EMBL/GenBank/DDBJ databases">
        <title>Description of Sphingomonas pokkalii sp nov, isolated from the rhizosphere of saline tolerant pokkali rice and its draft genome analysis.</title>
        <authorList>
            <person name="Menon R."/>
            <person name="Kumari S."/>
            <person name="Rameshkumar N."/>
        </authorList>
    </citation>
    <scope>NUCLEOTIDE SEQUENCE [LARGE SCALE GENOMIC DNA]</scope>
    <source>
        <strain evidence="9 10">L3B27</strain>
    </source>
</reference>
<dbReference type="RefSeq" id="WP_116467858.1">
    <property type="nucleotide sequence ID" value="NZ_QENQ01000001.1"/>
</dbReference>
<dbReference type="Proteomes" id="UP000245890">
    <property type="component" value="Unassembled WGS sequence"/>
</dbReference>
<dbReference type="GO" id="GO:0005576">
    <property type="term" value="C:extracellular region"/>
    <property type="evidence" value="ECO:0007669"/>
    <property type="project" value="UniProtKB-SubCell"/>
</dbReference>
<keyword evidence="10" id="KW-1185">Reference proteome</keyword>
<dbReference type="InterPro" id="IPR022045">
    <property type="entry name" value="TcdB_toxin_mid/N"/>
</dbReference>
<keyword evidence="4" id="KW-0843">Virulence</keyword>
<dbReference type="Gene3D" id="2.180.10.10">
    <property type="entry name" value="RHS repeat-associated core"/>
    <property type="match status" value="3"/>
</dbReference>
<dbReference type="InterPro" id="IPR056823">
    <property type="entry name" value="TEN-like_YD-shell"/>
</dbReference>
<dbReference type="NCBIfam" id="TIGR01643">
    <property type="entry name" value="YD_repeat_2x"/>
    <property type="match status" value="2"/>
</dbReference>
<dbReference type="Pfam" id="PF05593">
    <property type="entry name" value="RHS_repeat"/>
    <property type="match status" value="2"/>
</dbReference>
<dbReference type="InterPro" id="IPR028994">
    <property type="entry name" value="Integrin_alpha_N"/>
</dbReference>
<sequence length="2624" mass="280623">MAILTMAFGAFRIPVRLFSLLMAAVAVVTGGTASAQTAAGTTPASLAVTPDGTSSYSVPLVVPPGTAGVEPKLSLVYSSRGGVSAYGFGWSVSGLSQIHRGPRNLTDDGRVAGVRFSADDALTLDGEKLVEVASATAGFKEYRTRIDTFVRVRAYAEGASGSGRIVVETRAGLTMSYGSTPRSRVSLADGRTVTWLCDRIEDRSGNYMAFRYRFDDVGGSQGLDYVLAGVDYGGNERLGRPGYAAIEFDYERLPAGAEYGSRFLFGQRTTLAWRLKSIVSSYRGAVLRRYVPTYTPSSDGDRFFTIATLAEEGADGLRYRPLSFEYPTARPGWQPSDILASIPDLPDVDEALADVRRAYRFARLPTAAGVVPAVLVSVEAGGKTVQGAYLQDAGTGAWRAVKGLAPPVLFAKDGMSADDVVLADVDGDGDDDIVAGNGLAGNVAGTYVADPSGWTKGPALPIALSGGTLATSGVLQVDVVDPAGVRVSAFAWNHAAGAGSRAREVRRWDGARWAAVAGYAPPLAFSGATAPVVSGVRSIDVDADGTRELVYYSVAGSSIHGVYRATASGWRLVNDPTMQPAIPDLPADGALRVADMDGDGHDDFVWSFDNGAGQRSGAALAGSAGWRSDARTMPAVPFWRAGDDVATGLSGDLMDVDGDGAIDFVSDDASGRSVYRAQADYWILEPRLTPPTALGATLGERMLAFRLLSLPGSGARTWLELRPVGRLAPTSYRLDAATGWRRDVSLAVPIDLAQFDKVDLGVRFLDLNNDGLPDLLWARKRKDGSLDRAAYIFQPAEDVPWRKDERYLMPVALVQEDYSATGTFVADVNGDGRVDLMEGRRVKERGGSIDRRETWINCAALTECADVPEGKVGGYWLAASGTDAYRGLVAPAVFAEDGTGPLGAQVLDVNGDGLTDIVTSRTVEVWVDEDGEDVSSTTPDARPEYRLQARTWLNEGGTSWKESEAFKLPVALARPLVGPRPGVILGDEAPFPGVTVVDTRVQLMDLDGDRLPDVAYRYEAIQRERPATGPLQNVRVTVSGARLGSSAGWSTDAPGYLPPVRLDDDPAAGERQLQMEDVNGDGSIDLLYSGGETSETYLNTGTGWSAPDAYYRIPAKAIRAGKGDQGFRVLDLNGDMLPDIAYHWTTEGGTTRGAFMNTGAGWAEAPADFAPGIPFAEHDRGDVGVRPLDVNGDGLLDLVQSYKRSDSETRNQVTVNVSDRPYLLTAAVDGIGRSTSVRYRSFLALQRPSELSALVQPVRMAPGTGRQSRYPVVHAPLPGYLVAEVASRGPGVAARHVRYAYDGNRVDVRSGRSLGFESSVSVDVERDRTTLTTFSQEDATLGSPVSVEVRQGGKVVSTTASVWQVQTRVGLDGSSGVPGFAPRIVRRSLASTASRSFGLDGVTLASEDTAFKYDGNGNPTKVVAAFADGSTSTTVNQYADDEARWALARLVAARVTLSLPGMPDQVREATFEYDAATGLIERERTLVGTPLELATEYERDPSGNKVASVTSRPDGGQRREDRLRYDAEGRFPVEVINAMGHRSAIVYDAVSGAVLSQIDPNGLTTRKRYDSLQRLLAETTPAGVVTTVSTNQANVSWASLVTSRRTPGMPEARFWTDAAGRAVRTETQGWRGRRVIAETKYDALGRLAATTLPRFEGERELKAERTYDALDRVMTETRPDGAVVRVEYRGLEVISTDVAGVRTVKRLDLRGRVAETVDALGGVTRICYDAGGRVASTETVGGRSVRQSYDVGGNRVEMTDSSIGRWAYAYDVYGSLIEQTDPRGSKLSMDYDALGRLIAKRTGGATSTWRYDAGSGAVGRLIGTESGGRRRAIAYDELGRPVRVRATSATDVLTTIDRFDRLGRLEERRFDTGVTLTNRYDAWGFMIGMSLIDGTVRRDVYGLLDVDAAGHVLSERTGVGIVTRNRFEAANGRMTGTATTATKGAVQDLAIGYNVAGDVISLADAATGEGGTFAYDALRRLVRSELTGRDAVSVAYDPLGNILSKTDAGAYSYCDVGLLRGLLCSVQGTAGTIGMEYDLAGNVVRRGDKTLTFGTDGKVSEIRGAAGSRSKFEYDGDGNLVFQESVYGPRQHRYSTTYFTGVQLIRENYAPPGLPTPERTIIRHALATQAGVFGYYDKVYRHFPYRFAAPTYGLTMTQKPERVTDLRFGLSFLVRDQLGSVRAVLAEDGRVLDRFRYDPWGRRIEGEGYRYRNVRQGFTGHEMLDNLDLVHMGGRVYDPLLGRFMSGDPYVQAPEFSQSYNRYSYVLNNPLVLTDPTGYWSLGRALGGLFERAVRAFGSVVDAVIGKPLAWIGEQLAKGGRWLEQNWQTVAIIAIACVMPAATVWYAAVLQGAAMGALSAALYGGGPDEILRGALIGGATAGAFNGVGSIGIENQALAAGAHGVVGGASSLAQGGTFESGFLSAAVTKASGNFIDPKGGQAYQVASAAVVGGVTSQISGGSFENGAVTGAFSRLFNDLAVHLSEPEPREIVVVVNDNTPIIGTHTGVFLGDEVLYDPGGVFERDHPTLKQYVGRQVNDDGPNVRVYRFKVTQGEFDQISRRFDAGSNSGAPGLCSANCGALIRGVGPFRDLGSTRTPRGMGSELDDLILKGRGVCQQPSGIACK</sequence>
<dbReference type="InterPro" id="IPR006530">
    <property type="entry name" value="YD"/>
</dbReference>
<evidence type="ECO:0000256" key="5">
    <source>
        <dbReference type="SAM" id="MobiDB-lite"/>
    </source>
</evidence>
<dbReference type="NCBIfam" id="TIGR03696">
    <property type="entry name" value="Rhs_assc_core"/>
    <property type="match status" value="1"/>
</dbReference>
<dbReference type="Pfam" id="PF03534">
    <property type="entry name" value="SpvB"/>
    <property type="match status" value="1"/>
</dbReference>
<dbReference type="GO" id="GO:0005737">
    <property type="term" value="C:cytoplasm"/>
    <property type="evidence" value="ECO:0007669"/>
    <property type="project" value="InterPro"/>
</dbReference>
<evidence type="ECO:0000256" key="4">
    <source>
        <dbReference type="ARBA" id="ARBA00023026"/>
    </source>
</evidence>
<comment type="caution">
    <text evidence="9">The sequence shown here is derived from an EMBL/GenBank/DDBJ whole genome shotgun (WGS) entry which is preliminary data.</text>
</comment>
<dbReference type="EMBL" id="QENQ01000001">
    <property type="protein sequence ID" value="PVX28408.1"/>
    <property type="molecule type" value="Genomic_DNA"/>
</dbReference>
<feature type="chain" id="PRO_5015587545" evidence="6">
    <location>
        <begin position="36"/>
        <end position="2624"/>
    </location>
</feature>
<accession>A0A2U0SAK5</accession>
<evidence type="ECO:0000259" key="7">
    <source>
        <dbReference type="Pfam" id="PF12256"/>
    </source>
</evidence>
<keyword evidence="2" id="KW-0964">Secreted</keyword>
<evidence type="ECO:0000256" key="3">
    <source>
        <dbReference type="ARBA" id="ARBA00022737"/>
    </source>
</evidence>
<dbReference type="InterPro" id="IPR003284">
    <property type="entry name" value="Sal_SpvB"/>
</dbReference>
<dbReference type="Gene3D" id="2.130.10.130">
    <property type="entry name" value="Integrin alpha, N-terminal"/>
    <property type="match status" value="1"/>
</dbReference>
<gene>
    <name evidence="9" type="ORF">DD559_02840</name>
</gene>
<feature type="domain" description="Teneurin-like YD-shell" evidence="8">
    <location>
        <begin position="2172"/>
        <end position="2270"/>
    </location>
</feature>
<evidence type="ECO:0000259" key="8">
    <source>
        <dbReference type="Pfam" id="PF25023"/>
    </source>
</evidence>
<dbReference type="PANTHER" id="PTHR32305">
    <property type="match status" value="1"/>
</dbReference>
<keyword evidence="3" id="KW-0677">Repeat</keyword>
<dbReference type="Pfam" id="PF25023">
    <property type="entry name" value="TEN_YD-shell"/>
    <property type="match status" value="1"/>
</dbReference>
<protein>
    <submittedName>
        <fullName evidence="9">Uncharacterized protein</fullName>
    </submittedName>
</protein>
<evidence type="ECO:0000256" key="2">
    <source>
        <dbReference type="ARBA" id="ARBA00022525"/>
    </source>
</evidence>
<feature type="signal peptide" evidence="6">
    <location>
        <begin position="1"/>
        <end position="35"/>
    </location>
</feature>
<evidence type="ECO:0000313" key="9">
    <source>
        <dbReference type="EMBL" id="PVX28408.1"/>
    </source>
</evidence>
<evidence type="ECO:0000313" key="10">
    <source>
        <dbReference type="Proteomes" id="UP000245890"/>
    </source>
</evidence>
<evidence type="ECO:0000256" key="1">
    <source>
        <dbReference type="ARBA" id="ARBA00004613"/>
    </source>
</evidence>
<feature type="region of interest" description="Disordered" evidence="5">
    <location>
        <begin position="1495"/>
        <end position="1520"/>
    </location>
</feature>
<organism evidence="9 10">
    <name type="scientific">Sphingomonas pokkalii</name>
    <dbReference type="NCBI Taxonomy" id="2175090"/>
    <lineage>
        <taxon>Bacteria</taxon>
        <taxon>Pseudomonadati</taxon>
        <taxon>Pseudomonadota</taxon>
        <taxon>Alphaproteobacteria</taxon>
        <taxon>Sphingomonadales</taxon>
        <taxon>Sphingomonadaceae</taxon>
        <taxon>Sphingomonas</taxon>
    </lineage>
</organism>
<dbReference type="SUPFAM" id="SSF69318">
    <property type="entry name" value="Integrin alpha N-terminal domain"/>
    <property type="match status" value="2"/>
</dbReference>
<dbReference type="Pfam" id="PF12256">
    <property type="entry name" value="TcdB_toxin_midN"/>
    <property type="match status" value="1"/>
</dbReference>
<dbReference type="InterPro" id="IPR050708">
    <property type="entry name" value="T6SS_VgrG/RHS"/>
</dbReference>
<feature type="domain" description="Insecticide toxin TcdB middle/N-terminal" evidence="7">
    <location>
        <begin position="1163"/>
        <end position="1325"/>
    </location>
</feature>
<proteinExistence type="predicted"/>